<feature type="compositionally biased region" description="Basic residues" evidence="1">
    <location>
        <begin position="18"/>
        <end position="30"/>
    </location>
</feature>
<keyword evidence="3" id="KW-1185">Reference proteome</keyword>
<sequence length="87" mass="10193">MRRTTCGDPDPHCGRSWSLHHARRPRKRARVPRPSRRFMRYLKQRYIAGFWARWLAAGNEISINAVTDPDEEPSTMESQVFGTWAAH</sequence>
<evidence type="ECO:0000313" key="2">
    <source>
        <dbReference type="EMBL" id="KAJ7042212.1"/>
    </source>
</evidence>
<organism evidence="2 3">
    <name type="scientific">Mycena alexandri</name>
    <dbReference type="NCBI Taxonomy" id="1745969"/>
    <lineage>
        <taxon>Eukaryota</taxon>
        <taxon>Fungi</taxon>
        <taxon>Dikarya</taxon>
        <taxon>Basidiomycota</taxon>
        <taxon>Agaricomycotina</taxon>
        <taxon>Agaricomycetes</taxon>
        <taxon>Agaricomycetidae</taxon>
        <taxon>Agaricales</taxon>
        <taxon>Marasmiineae</taxon>
        <taxon>Mycenaceae</taxon>
        <taxon>Mycena</taxon>
    </lineage>
</organism>
<feature type="region of interest" description="Disordered" evidence="1">
    <location>
        <begin position="1"/>
        <end position="30"/>
    </location>
</feature>
<name>A0AAD6TAT2_9AGAR</name>
<evidence type="ECO:0000313" key="3">
    <source>
        <dbReference type="Proteomes" id="UP001218188"/>
    </source>
</evidence>
<gene>
    <name evidence="2" type="ORF">C8F04DRAFT_1252188</name>
</gene>
<dbReference type="EMBL" id="JARJCM010000013">
    <property type="protein sequence ID" value="KAJ7042212.1"/>
    <property type="molecule type" value="Genomic_DNA"/>
</dbReference>
<dbReference type="AlphaFoldDB" id="A0AAD6TAT2"/>
<evidence type="ECO:0000256" key="1">
    <source>
        <dbReference type="SAM" id="MobiDB-lite"/>
    </source>
</evidence>
<accession>A0AAD6TAT2</accession>
<comment type="caution">
    <text evidence="2">The sequence shown here is derived from an EMBL/GenBank/DDBJ whole genome shotgun (WGS) entry which is preliminary data.</text>
</comment>
<proteinExistence type="predicted"/>
<dbReference type="Proteomes" id="UP001218188">
    <property type="component" value="Unassembled WGS sequence"/>
</dbReference>
<reference evidence="2" key="1">
    <citation type="submission" date="2023-03" db="EMBL/GenBank/DDBJ databases">
        <title>Massive genome expansion in bonnet fungi (Mycena s.s.) driven by repeated elements and novel gene families across ecological guilds.</title>
        <authorList>
            <consortium name="Lawrence Berkeley National Laboratory"/>
            <person name="Harder C.B."/>
            <person name="Miyauchi S."/>
            <person name="Viragh M."/>
            <person name="Kuo A."/>
            <person name="Thoen E."/>
            <person name="Andreopoulos B."/>
            <person name="Lu D."/>
            <person name="Skrede I."/>
            <person name="Drula E."/>
            <person name="Henrissat B."/>
            <person name="Morin E."/>
            <person name="Kohler A."/>
            <person name="Barry K."/>
            <person name="LaButti K."/>
            <person name="Morin E."/>
            <person name="Salamov A."/>
            <person name="Lipzen A."/>
            <person name="Mereny Z."/>
            <person name="Hegedus B."/>
            <person name="Baldrian P."/>
            <person name="Stursova M."/>
            <person name="Weitz H."/>
            <person name="Taylor A."/>
            <person name="Grigoriev I.V."/>
            <person name="Nagy L.G."/>
            <person name="Martin F."/>
            <person name="Kauserud H."/>
        </authorList>
    </citation>
    <scope>NUCLEOTIDE SEQUENCE</scope>
    <source>
        <strain evidence="2">CBHHK200</strain>
    </source>
</reference>
<protein>
    <submittedName>
        <fullName evidence="2">Uncharacterized protein</fullName>
    </submittedName>
</protein>
<feature type="region of interest" description="Disordered" evidence="1">
    <location>
        <begin position="66"/>
        <end position="87"/>
    </location>
</feature>